<evidence type="ECO:0000313" key="2">
    <source>
        <dbReference type="Proteomes" id="UP000741282"/>
    </source>
</evidence>
<comment type="caution">
    <text evidence="1">The sequence shown here is derived from an EMBL/GenBank/DDBJ whole genome shotgun (WGS) entry which is preliminary data.</text>
</comment>
<reference evidence="1" key="2">
    <citation type="journal article" date="2021" name="Microbiome">
        <title>Successional dynamics and alternative stable states in a saline activated sludge microbial community over 9 years.</title>
        <authorList>
            <person name="Wang Y."/>
            <person name="Ye J."/>
            <person name="Ju F."/>
            <person name="Liu L."/>
            <person name="Boyd J.A."/>
            <person name="Deng Y."/>
            <person name="Parks D.H."/>
            <person name="Jiang X."/>
            <person name="Yin X."/>
            <person name="Woodcroft B.J."/>
            <person name="Tyson G.W."/>
            <person name="Hugenholtz P."/>
            <person name="Polz M.F."/>
            <person name="Zhang T."/>
        </authorList>
    </citation>
    <scope>NUCLEOTIDE SEQUENCE</scope>
    <source>
        <strain evidence="1">HKST-UBA17</strain>
    </source>
</reference>
<dbReference type="AlphaFoldDB" id="A0A955I3R3"/>
<name>A0A955I3R3_9BACT</name>
<reference evidence="1" key="1">
    <citation type="submission" date="2020-04" db="EMBL/GenBank/DDBJ databases">
        <authorList>
            <person name="Zhang T."/>
        </authorList>
    </citation>
    <scope>NUCLEOTIDE SEQUENCE</scope>
    <source>
        <strain evidence="1">HKST-UBA17</strain>
    </source>
</reference>
<feature type="non-terminal residue" evidence="1">
    <location>
        <position position="1"/>
    </location>
</feature>
<accession>A0A955I3R3</accession>
<gene>
    <name evidence="1" type="ORF">KC685_05215</name>
</gene>
<sequence>GTVRFFFDTVNGKATSIVRDSSTSTFRATRTELGLDAWRNDADSYIRVLNSGGYLANMTITGKVGIGDTSPASALTVGNGDLFQVNSSGQIIAAAGITSSGTITFSGLSDGVVTSSSGVLSGGTIGATAITADSLDFTEFKDAMALDASTDIAVDGSEEFSITNTGTGNSFRVNDVGSDTTPFIIDASGNIGIGTTSAT</sequence>
<feature type="non-terminal residue" evidence="1">
    <location>
        <position position="199"/>
    </location>
</feature>
<organism evidence="1 2">
    <name type="scientific">Candidatus Dojkabacteria bacterium</name>
    <dbReference type="NCBI Taxonomy" id="2099670"/>
    <lineage>
        <taxon>Bacteria</taxon>
        <taxon>Candidatus Dojkabacteria</taxon>
    </lineage>
</organism>
<proteinExistence type="predicted"/>
<evidence type="ECO:0000313" key="1">
    <source>
        <dbReference type="EMBL" id="MCA9377286.1"/>
    </source>
</evidence>
<dbReference type="EMBL" id="JAGQLN010000051">
    <property type="protein sequence ID" value="MCA9377286.1"/>
    <property type="molecule type" value="Genomic_DNA"/>
</dbReference>
<dbReference type="Proteomes" id="UP000741282">
    <property type="component" value="Unassembled WGS sequence"/>
</dbReference>
<protein>
    <submittedName>
        <fullName evidence="1">Uncharacterized protein</fullName>
    </submittedName>
</protein>